<evidence type="ECO:0000313" key="4">
    <source>
        <dbReference type="EMBL" id="MFD1247449.1"/>
    </source>
</evidence>
<dbReference type="SUPFAM" id="SSF48498">
    <property type="entry name" value="Tetracyclin repressor-like, C-terminal domain"/>
    <property type="match status" value="1"/>
</dbReference>
<evidence type="ECO:0000256" key="1">
    <source>
        <dbReference type="ARBA" id="ARBA00023125"/>
    </source>
</evidence>
<dbReference type="InterPro" id="IPR009057">
    <property type="entry name" value="Homeodomain-like_sf"/>
</dbReference>
<dbReference type="Proteomes" id="UP001597229">
    <property type="component" value="Unassembled WGS sequence"/>
</dbReference>
<comment type="caution">
    <text evidence="4">The sequence shown here is derived from an EMBL/GenBank/DDBJ whole genome shotgun (WGS) entry which is preliminary data.</text>
</comment>
<feature type="DNA-binding region" description="H-T-H motif" evidence="2">
    <location>
        <begin position="40"/>
        <end position="59"/>
    </location>
</feature>
<name>A0ABW3VXE2_9ACTN</name>
<protein>
    <submittedName>
        <fullName evidence="4">TetR family transcriptional regulator</fullName>
    </submittedName>
</protein>
<dbReference type="InterPro" id="IPR041678">
    <property type="entry name" value="TetR_C_16"/>
</dbReference>
<keyword evidence="5" id="KW-1185">Reference proteome</keyword>
<dbReference type="InterPro" id="IPR001647">
    <property type="entry name" value="HTH_TetR"/>
</dbReference>
<gene>
    <name evidence="4" type="ORF">ACFQ3F_06580</name>
</gene>
<dbReference type="SUPFAM" id="SSF46689">
    <property type="entry name" value="Homeodomain-like"/>
    <property type="match status" value="1"/>
</dbReference>
<dbReference type="Gene3D" id="1.10.357.10">
    <property type="entry name" value="Tetracycline Repressor, domain 2"/>
    <property type="match status" value="1"/>
</dbReference>
<keyword evidence="1 2" id="KW-0238">DNA-binding</keyword>
<reference evidence="5" key="1">
    <citation type="journal article" date="2019" name="Int. J. Syst. Evol. Microbiol.">
        <title>The Global Catalogue of Microorganisms (GCM) 10K type strain sequencing project: providing services to taxonomists for standard genome sequencing and annotation.</title>
        <authorList>
            <consortium name="The Broad Institute Genomics Platform"/>
            <consortium name="The Broad Institute Genome Sequencing Center for Infectious Disease"/>
            <person name="Wu L."/>
            <person name="Ma J."/>
        </authorList>
    </citation>
    <scope>NUCLEOTIDE SEQUENCE [LARGE SCALE GENOMIC DNA]</scope>
    <source>
        <strain evidence="5">CCUG 52478</strain>
    </source>
</reference>
<evidence type="ECO:0000259" key="3">
    <source>
        <dbReference type="PROSITE" id="PS50977"/>
    </source>
</evidence>
<dbReference type="PRINTS" id="PR00455">
    <property type="entry name" value="HTHTETR"/>
</dbReference>
<proteinExistence type="predicted"/>
<dbReference type="PROSITE" id="PS50977">
    <property type="entry name" value="HTH_TETR_2"/>
    <property type="match status" value="1"/>
</dbReference>
<dbReference type="PANTHER" id="PTHR30055:SF235">
    <property type="entry name" value="TRANSCRIPTIONAL REGULATORY PROTEIN"/>
    <property type="match status" value="1"/>
</dbReference>
<dbReference type="EMBL" id="JBHTLX010000008">
    <property type="protein sequence ID" value="MFD1247449.1"/>
    <property type="molecule type" value="Genomic_DNA"/>
</dbReference>
<dbReference type="InterPro" id="IPR036271">
    <property type="entry name" value="Tet_transcr_reg_TetR-rel_C_sf"/>
</dbReference>
<organism evidence="4 5">
    <name type="scientific">Nocardioides ginsengisoli</name>
    <dbReference type="NCBI Taxonomy" id="363868"/>
    <lineage>
        <taxon>Bacteria</taxon>
        <taxon>Bacillati</taxon>
        <taxon>Actinomycetota</taxon>
        <taxon>Actinomycetes</taxon>
        <taxon>Propionibacteriales</taxon>
        <taxon>Nocardioidaceae</taxon>
        <taxon>Nocardioides</taxon>
    </lineage>
</organism>
<evidence type="ECO:0000313" key="5">
    <source>
        <dbReference type="Proteomes" id="UP001597229"/>
    </source>
</evidence>
<sequence>MTSGATTSVAALTPAGRATRESIADAARRLFAERGFDGASVRAIAAEAGIDPALVIRHFGSKEGLYLSTEDTTLGISTVLEGPVESAGRRLVGYLFGPGQPALRRRYVALAQAAHRDGVREELVRRSADECVAPLAARLTGPDAELRASLALGQVAGLLNLLFLQRTPAVVDADPETVIARYGDAVQRLLTPEG</sequence>
<dbReference type="Pfam" id="PF17920">
    <property type="entry name" value="TetR_C_16"/>
    <property type="match status" value="1"/>
</dbReference>
<accession>A0ABW3VXE2</accession>
<dbReference type="InterPro" id="IPR050109">
    <property type="entry name" value="HTH-type_TetR-like_transc_reg"/>
</dbReference>
<feature type="domain" description="HTH tetR-type" evidence="3">
    <location>
        <begin position="17"/>
        <end position="77"/>
    </location>
</feature>
<dbReference type="Pfam" id="PF00440">
    <property type="entry name" value="TetR_N"/>
    <property type="match status" value="1"/>
</dbReference>
<evidence type="ECO:0000256" key="2">
    <source>
        <dbReference type="PROSITE-ProRule" id="PRU00335"/>
    </source>
</evidence>
<dbReference type="RefSeq" id="WP_367920719.1">
    <property type="nucleotide sequence ID" value="NZ_BAABAC010000037.1"/>
</dbReference>
<dbReference type="PANTHER" id="PTHR30055">
    <property type="entry name" value="HTH-TYPE TRANSCRIPTIONAL REGULATOR RUTR"/>
    <property type="match status" value="1"/>
</dbReference>